<reference evidence="1" key="1">
    <citation type="journal article" date="2020" name="mSystems">
        <title>Genome- and Community-Level Interaction Insights into Carbon Utilization and Element Cycling Functions of Hydrothermarchaeota in Hydrothermal Sediment.</title>
        <authorList>
            <person name="Zhou Z."/>
            <person name="Liu Y."/>
            <person name="Xu W."/>
            <person name="Pan J."/>
            <person name="Luo Z.H."/>
            <person name="Li M."/>
        </authorList>
    </citation>
    <scope>NUCLEOTIDE SEQUENCE [LARGE SCALE GENOMIC DNA]</scope>
    <source>
        <strain evidence="1">SpSt-123</strain>
    </source>
</reference>
<name>A0A7C1E4L3_9CREN</name>
<sequence length="68" mass="7863">MSIYFERCDLCRDYRPVLTFREGRTVLNLCLRCAYLTGKLKFSTPAVATEKEDKLSKISRVLDEITGK</sequence>
<dbReference type="AlphaFoldDB" id="A0A7C1E4L3"/>
<accession>A0A7C1E4L3</accession>
<proteinExistence type="predicted"/>
<evidence type="ECO:0000313" key="1">
    <source>
        <dbReference type="EMBL" id="HDS11055.1"/>
    </source>
</evidence>
<protein>
    <submittedName>
        <fullName evidence="1">Uncharacterized protein</fullName>
    </submittedName>
</protein>
<dbReference type="EMBL" id="DSDY01000166">
    <property type="protein sequence ID" value="HDS11055.1"/>
    <property type="molecule type" value="Genomic_DNA"/>
</dbReference>
<gene>
    <name evidence="1" type="ORF">ENO04_05535</name>
</gene>
<comment type="caution">
    <text evidence="1">The sequence shown here is derived from an EMBL/GenBank/DDBJ whole genome shotgun (WGS) entry which is preliminary data.</text>
</comment>
<organism evidence="1">
    <name type="scientific">Fervidicoccus fontis</name>
    <dbReference type="NCBI Taxonomy" id="683846"/>
    <lineage>
        <taxon>Archaea</taxon>
        <taxon>Thermoproteota</taxon>
        <taxon>Thermoprotei</taxon>
        <taxon>Fervidicoccales</taxon>
        <taxon>Fervidicoccaceae</taxon>
        <taxon>Fervidicoccus</taxon>
    </lineage>
</organism>